<dbReference type="AlphaFoldDB" id="A0A8H6XEP8"/>
<dbReference type="InterPro" id="IPR050314">
    <property type="entry name" value="Glycosyl_Hydrlase_18"/>
</dbReference>
<dbReference type="GO" id="GO:0005975">
    <property type="term" value="P:carbohydrate metabolic process"/>
    <property type="evidence" value="ECO:0007669"/>
    <property type="project" value="InterPro"/>
</dbReference>
<gene>
    <name evidence="3" type="ORF">MVEN_01992200</name>
</gene>
<dbReference type="Pfam" id="PF00704">
    <property type="entry name" value="Glyco_hydro_18"/>
    <property type="match status" value="1"/>
</dbReference>
<dbReference type="PANTHER" id="PTHR11177:SF333">
    <property type="entry name" value="CHITINASE"/>
    <property type="match status" value="1"/>
</dbReference>
<proteinExistence type="predicted"/>
<dbReference type="Proteomes" id="UP000620124">
    <property type="component" value="Unassembled WGS sequence"/>
</dbReference>
<comment type="caution">
    <text evidence="3">The sequence shown here is derived from an EMBL/GenBank/DDBJ whole genome shotgun (WGS) entry which is preliminary data.</text>
</comment>
<evidence type="ECO:0000313" key="3">
    <source>
        <dbReference type="EMBL" id="KAF7339151.1"/>
    </source>
</evidence>
<evidence type="ECO:0000256" key="1">
    <source>
        <dbReference type="SAM" id="MobiDB-lite"/>
    </source>
</evidence>
<reference evidence="3" key="1">
    <citation type="submission" date="2020-05" db="EMBL/GenBank/DDBJ databases">
        <title>Mycena genomes resolve the evolution of fungal bioluminescence.</title>
        <authorList>
            <person name="Tsai I.J."/>
        </authorList>
    </citation>
    <scope>NUCLEOTIDE SEQUENCE</scope>
    <source>
        <strain evidence="3">CCC161011</strain>
    </source>
</reference>
<dbReference type="EMBL" id="JACAZI010000020">
    <property type="protein sequence ID" value="KAF7339151.1"/>
    <property type="molecule type" value="Genomic_DNA"/>
</dbReference>
<dbReference type="PROSITE" id="PS51910">
    <property type="entry name" value="GH18_2"/>
    <property type="match status" value="1"/>
</dbReference>
<dbReference type="InterPro" id="IPR029070">
    <property type="entry name" value="Chitinase_insertion_sf"/>
</dbReference>
<keyword evidence="4" id="KW-1185">Reference proteome</keyword>
<dbReference type="SUPFAM" id="SSF51445">
    <property type="entry name" value="(Trans)glycosidases"/>
    <property type="match status" value="1"/>
</dbReference>
<dbReference type="SUPFAM" id="SSF54556">
    <property type="entry name" value="Chitinase insertion domain"/>
    <property type="match status" value="1"/>
</dbReference>
<feature type="domain" description="GH18" evidence="2">
    <location>
        <begin position="1"/>
        <end position="152"/>
    </location>
</feature>
<dbReference type="InterPro" id="IPR001223">
    <property type="entry name" value="Glyco_hydro18_cat"/>
</dbReference>
<evidence type="ECO:0000313" key="4">
    <source>
        <dbReference type="Proteomes" id="UP000620124"/>
    </source>
</evidence>
<dbReference type="OrthoDB" id="73875at2759"/>
<dbReference type="PANTHER" id="PTHR11177">
    <property type="entry name" value="CHITINASE"/>
    <property type="match status" value="1"/>
</dbReference>
<name>A0A8H6XEP8_9AGAR</name>
<accession>A0A8H6XEP8</accession>
<dbReference type="Gene3D" id="3.10.50.10">
    <property type="match status" value="1"/>
</dbReference>
<organism evidence="3 4">
    <name type="scientific">Mycena venus</name>
    <dbReference type="NCBI Taxonomy" id="2733690"/>
    <lineage>
        <taxon>Eukaryota</taxon>
        <taxon>Fungi</taxon>
        <taxon>Dikarya</taxon>
        <taxon>Basidiomycota</taxon>
        <taxon>Agaricomycotina</taxon>
        <taxon>Agaricomycetes</taxon>
        <taxon>Agaricomycetidae</taxon>
        <taxon>Agaricales</taxon>
        <taxon>Marasmiineae</taxon>
        <taxon>Mycenaceae</taxon>
        <taxon>Mycena</taxon>
    </lineage>
</organism>
<dbReference type="InterPro" id="IPR017853">
    <property type="entry name" value="GH"/>
</dbReference>
<sequence length="427" mass="45960">MGFGFYGRSFTLASSDCTSPGCVWASGGNAGPCSGQSGILMYNEIQSVLDQTVNHCDSDIPNSASCSGGGSSASTVLPVFDEDAGVKYIVWDDNQWVSYDDADTFAVKMNYAHDHCIGGSMIWSMDQDDDSYTALKGLYPDIDAANQGLTEKNDKCIISECNVSSCGAGYNKMGTTPEDPLSPGERCDRLICCPSNNSPSSCTWRGGDSTPCNPVCQPGEQVLTTQTCESGGSQAFCCSHDLNVKAWCTFYECTDLLSMTCRSDPPQHLLTSVVKGELDMDLIDFCQDRNVNCPPTCTDGQVKPFCCVEGAPFSEFNCLWHGTAPLCQDNACPIGHVLLTTDIQGDASQPCSGSGTRSYCCNVDGRNTEPIPFDDIFPDTVPEGSLTFQEEFDPDEGVEEGKTGSGSTSFFAKRPRGKRKRIWGSFH</sequence>
<feature type="region of interest" description="Disordered" evidence="1">
    <location>
        <begin position="393"/>
        <end position="413"/>
    </location>
</feature>
<evidence type="ECO:0000259" key="2">
    <source>
        <dbReference type="PROSITE" id="PS51910"/>
    </source>
</evidence>
<protein>
    <recommendedName>
        <fullName evidence="2">GH18 domain-containing protein</fullName>
    </recommendedName>
</protein>